<name>A0A8H9HQP7_9ACTN</name>
<dbReference type="EMBL" id="BLLO01000017">
    <property type="protein sequence ID" value="GFH77838.1"/>
    <property type="molecule type" value="Genomic_DNA"/>
</dbReference>
<reference evidence="4" key="1">
    <citation type="journal article" date="2014" name="Int. J. Syst. Evol. Microbiol.">
        <title>Complete genome sequence of Corynebacterium casei LMG S-19264T (=DSM 44701T), isolated from a smear-ripened cheese.</title>
        <authorList>
            <consortium name="US DOE Joint Genome Institute (JGI-PGF)"/>
            <person name="Walter F."/>
            <person name="Albersmeier A."/>
            <person name="Kalinowski J."/>
            <person name="Ruckert C."/>
        </authorList>
    </citation>
    <scope>NUCLEOTIDE SEQUENCE</scope>
    <source>
        <strain evidence="4">JCM 4136</strain>
    </source>
</reference>
<dbReference type="Proteomes" id="UP000660975">
    <property type="component" value="Unassembled WGS sequence"/>
</dbReference>
<sequence length="221" mass="24342">MDVARLVLDYLKVLIWPATTLAVLYGFRGQFKELIRRIRMLSGPGIDAEFSEQVLEASEGAEVAVLSHSTSDAPEEPEQSDPSAGGAANPAAEETAAQPRQHMVRGHLRTAMGEHGALFLLAESHPDAAVVAAFIGVESELRRLEETELPTRQRRLPIRLLAEALPFPPDIRDSIAEMSKLRNRAAHGEQVVSTRAARAFVRSSIELVDWLKAFSDQPRLF</sequence>
<evidence type="ECO:0000313" key="5">
    <source>
        <dbReference type="Proteomes" id="UP000480804"/>
    </source>
</evidence>
<accession>A0A8H9HQP7</accession>
<keyword evidence="2" id="KW-0472">Membrane</keyword>
<organism evidence="4 6">
    <name type="scientific">Streptomyces gougerotii</name>
    <dbReference type="NCBI Taxonomy" id="53448"/>
    <lineage>
        <taxon>Bacteria</taxon>
        <taxon>Bacillati</taxon>
        <taxon>Actinomycetota</taxon>
        <taxon>Actinomycetes</taxon>
        <taxon>Kitasatosporales</taxon>
        <taxon>Streptomycetaceae</taxon>
        <taxon>Streptomyces</taxon>
        <taxon>Streptomyces diastaticus group</taxon>
    </lineage>
</organism>
<keyword evidence="2" id="KW-0812">Transmembrane</keyword>
<keyword evidence="2" id="KW-1133">Transmembrane helix</keyword>
<gene>
    <name evidence="4" type="ORF">GCM10010227_40310</name>
    <name evidence="3" type="ORF">Sgou_25080</name>
</gene>
<dbReference type="Proteomes" id="UP000480804">
    <property type="component" value="Unassembled WGS sequence"/>
</dbReference>
<evidence type="ECO:0000313" key="6">
    <source>
        <dbReference type="Proteomes" id="UP000660975"/>
    </source>
</evidence>
<evidence type="ECO:0000313" key="3">
    <source>
        <dbReference type="EMBL" id="GFH77838.1"/>
    </source>
</evidence>
<feature type="transmembrane region" description="Helical" evidence="2">
    <location>
        <begin position="6"/>
        <end position="27"/>
    </location>
</feature>
<reference evidence="3 5" key="2">
    <citation type="submission" date="2020-02" db="EMBL/GenBank/DDBJ databases">
        <title>Whole genome shotgun sequence of Streptomyces gougerotii NBRC 13043.</title>
        <authorList>
            <person name="Ichikawa N."/>
            <person name="Komaki H."/>
            <person name="Tamura T."/>
        </authorList>
    </citation>
    <scope>NUCLEOTIDE SEQUENCE [LARGE SCALE GENOMIC DNA]</scope>
    <source>
        <strain evidence="3 5">NBRC 13043</strain>
    </source>
</reference>
<evidence type="ECO:0000256" key="2">
    <source>
        <dbReference type="SAM" id="Phobius"/>
    </source>
</evidence>
<comment type="caution">
    <text evidence="4">The sequence shown here is derived from an EMBL/GenBank/DDBJ whole genome shotgun (WGS) entry which is preliminary data.</text>
</comment>
<protein>
    <recommendedName>
        <fullName evidence="7">DUF4145 domain-containing protein</fullName>
    </recommendedName>
</protein>
<evidence type="ECO:0000256" key="1">
    <source>
        <dbReference type="SAM" id="MobiDB-lite"/>
    </source>
</evidence>
<evidence type="ECO:0008006" key="7">
    <source>
        <dbReference type="Google" id="ProtNLM"/>
    </source>
</evidence>
<evidence type="ECO:0000313" key="4">
    <source>
        <dbReference type="EMBL" id="GGU81895.1"/>
    </source>
</evidence>
<dbReference type="EMBL" id="BMSC01000013">
    <property type="protein sequence ID" value="GGU81895.1"/>
    <property type="molecule type" value="Genomic_DNA"/>
</dbReference>
<feature type="compositionally biased region" description="Low complexity" evidence="1">
    <location>
        <begin position="84"/>
        <end position="97"/>
    </location>
</feature>
<proteinExistence type="predicted"/>
<feature type="region of interest" description="Disordered" evidence="1">
    <location>
        <begin position="65"/>
        <end position="102"/>
    </location>
</feature>
<reference evidence="4" key="3">
    <citation type="submission" date="2020-09" db="EMBL/GenBank/DDBJ databases">
        <authorList>
            <person name="Sun Q."/>
            <person name="Ohkuma M."/>
        </authorList>
    </citation>
    <scope>NUCLEOTIDE SEQUENCE</scope>
    <source>
        <strain evidence="4">JCM 4136</strain>
    </source>
</reference>
<dbReference type="AlphaFoldDB" id="A0A8H9HQP7"/>
<keyword evidence="5" id="KW-1185">Reference proteome</keyword>